<feature type="region of interest" description="Disordered" evidence="10">
    <location>
        <begin position="1"/>
        <end position="29"/>
    </location>
</feature>
<feature type="domain" description="U-box" evidence="12">
    <location>
        <begin position="37"/>
        <end position="119"/>
    </location>
</feature>
<organism evidence="13 14">
    <name type="scientific">Kwoniella shivajii</name>
    <dbReference type="NCBI Taxonomy" id="564305"/>
    <lineage>
        <taxon>Eukaryota</taxon>
        <taxon>Fungi</taxon>
        <taxon>Dikarya</taxon>
        <taxon>Basidiomycota</taxon>
        <taxon>Agaricomycotina</taxon>
        <taxon>Tremellomycetes</taxon>
        <taxon>Tremellales</taxon>
        <taxon>Cryptococcaceae</taxon>
        <taxon>Kwoniella</taxon>
    </lineage>
</organism>
<evidence type="ECO:0000256" key="6">
    <source>
        <dbReference type="ARBA" id="ARBA00012483"/>
    </source>
</evidence>
<comment type="similarity">
    <text evidence="5">Belongs to the cyclophilin-type PPIase family. PPIL2 subfamily.</text>
</comment>
<feature type="compositionally biased region" description="Low complexity" evidence="10">
    <location>
        <begin position="545"/>
        <end position="555"/>
    </location>
</feature>
<dbReference type="InterPro" id="IPR013083">
    <property type="entry name" value="Znf_RING/FYVE/PHD"/>
</dbReference>
<evidence type="ECO:0000256" key="1">
    <source>
        <dbReference type="ARBA" id="ARBA00000900"/>
    </source>
</evidence>
<dbReference type="CDD" id="cd16663">
    <property type="entry name" value="RING-Ubox_PPIL2"/>
    <property type="match status" value="1"/>
</dbReference>
<dbReference type="EMBL" id="CP141882">
    <property type="protein sequence ID" value="WRT64805.1"/>
    <property type="molecule type" value="Genomic_DNA"/>
</dbReference>
<dbReference type="Pfam" id="PF00160">
    <property type="entry name" value="Pro_isomerase"/>
    <property type="match status" value="1"/>
</dbReference>
<protein>
    <recommendedName>
        <fullName evidence="6">RING-type E3 ubiquitin transferase</fullName>
        <ecNumber evidence="6">2.3.2.27</ecNumber>
    </recommendedName>
</protein>
<evidence type="ECO:0000256" key="9">
    <source>
        <dbReference type="ARBA" id="ARBA00023242"/>
    </source>
</evidence>
<comment type="catalytic activity">
    <reaction evidence="1">
        <text>S-ubiquitinyl-[E2 ubiquitin-conjugating enzyme]-L-cysteine + [acceptor protein]-L-lysine = [E2 ubiquitin-conjugating enzyme]-L-cysteine + N(6)-ubiquitinyl-[acceptor protein]-L-lysine.</text>
        <dbReference type="EC" id="2.3.2.27"/>
    </reaction>
</comment>
<keyword evidence="8" id="KW-0833">Ubl conjugation pathway</keyword>
<evidence type="ECO:0000313" key="14">
    <source>
        <dbReference type="Proteomes" id="UP001329825"/>
    </source>
</evidence>
<dbReference type="PROSITE" id="PS00170">
    <property type="entry name" value="CSA_PPIASE_1"/>
    <property type="match status" value="1"/>
</dbReference>
<keyword evidence="7" id="KW-0808">Transferase</keyword>
<dbReference type="SMART" id="SM00504">
    <property type="entry name" value="Ubox"/>
    <property type="match status" value="1"/>
</dbReference>
<dbReference type="PROSITE" id="PS51698">
    <property type="entry name" value="U_BOX"/>
    <property type="match status" value="1"/>
</dbReference>
<dbReference type="InterPro" id="IPR044666">
    <property type="entry name" value="Cyclophilin_A-like"/>
</dbReference>
<evidence type="ECO:0000256" key="7">
    <source>
        <dbReference type="ARBA" id="ARBA00022679"/>
    </source>
</evidence>
<feature type="domain" description="PPIase cyclophilin-type" evidence="11">
    <location>
        <begin position="322"/>
        <end position="468"/>
    </location>
</feature>
<proteinExistence type="inferred from homology"/>
<comment type="subcellular location">
    <subcellularLocation>
        <location evidence="4">Nucleus</location>
    </subcellularLocation>
</comment>
<dbReference type="PANTHER" id="PTHR45625:SF1">
    <property type="entry name" value="RING-TYPE E3 UBIQUITIN-PROTEIN LIGASE PPIL2"/>
    <property type="match status" value="1"/>
</dbReference>
<dbReference type="RefSeq" id="XP_062789545.1">
    <property type="nucleotide sequence ID" value="XM_062933494.1"/>
</dbReference>
<dbReference type="PROSITE" id="PS50072">
    <property type="entry name" value="CSA_PPIASE_2"/>
    <property type="match status" value="1"/>
</dbReference>
<dbReference type="InterPro" id="IPR020892">
    <property type="entry name" value="Cyclophilin-type_PPIase_CS"/>
</dbReference>
<evidence type="ECO:0000313" key="13">
    <source>
        <dbReference type="EMBL" id="WRT64805.1"/>
    </source>
</evidence>
<feature type="region of interest" description="Disordered" evidence="10">
    <location>
        <begin position="545"/>
        <end position="580"/>
    </location>
</feature>
<dbReference type="Gene3D" id="2.40.100.10">
    <property type="entry name" value="Cyclophilin-like"/>
    <property type="match status" value="1"/>
</dbReference>
<keyword evidence="14" id="KW-1185">Reference proteome</keyword>
<dbReference type="InterPro" id="IPR026951">
    <property type="entry name" value="PPIL2_U-box_dom"/>
</dbReference>
<dbReference type="InterPro" id="IPR002130">
    <property type="entry name" value="Cyclophilin-type_PPIase_dom"/>
</dbReference>
<keyword evidence="9" id="KW-0539">Nucleus</keyword>
<reference evidence="13 14" key="1">
    <citation type="submission" date="2024-01" db="EMBL/GenBank/DDBJ databases">
        <title>Comparative genomics of Cryptococcus and Kwoniella reveals pathogenesis evolution and contrasting modes of karyotype evolution via chromosome fusion or intercentromeric recombination.</title>
        <authorList>
            <person name="Coelho M.A."/>
            <person name="David-Palma M."/>
            <person name="Shea T."/>
            <person name="Bowers K."/>
            <person name="McGinley-Smith S."/>
            <person name="Mohammad A.W."/>
            <person name="Gnirke A."/>
            <person name="Yurkov A.M."/>
            <person name="Nowrousian M."/>
            <person name="Sun S."/>
            <person name="Cuomo C.A."/>
            <person name="Heitman J."/>
        </authorList>
    </citation>
    <scope>NUCLEOTIDE SEQUENCE [LARGE SCALE GENOMIC DNA]</scope>
    <source>
        <strain evidence="13">CBS 11374</strain>
    </source>
</reference>
<evidence type="ECO:0000256" key="2">
    <source>
        <dbReference type="ARBA" id="ARBA00000971"/>
    </source>
</evidence>
<comment type="function">
    <text evidence="3">May catalyze the cis-trans isomerization of proline imidic peptide bonds in oligopeptides thereby assisting the folding of proteins. May also function as a chaperone, playing a role in intracellular transport of proteins. May also have a protein ubiquitin ligase activity acting as an E3 ubiquitin protein ligase or as a ubiquitin-ubiquitin ligase promoting elongation of ubiquitin chains on proteins.</text>
</comment>
<name>A0ABZ1CUC8_9TREE</name>
<dbReference type="SUPFAM" id="SSF50891">
    <property type="entry name" value="Cyclophilin-like"/>
    <property type="match status" value="1"/>
</dbReference>
<sequence length="580" mass="64259">MGHNSDKMYVTHSEHSSGSHTASSTGKRVESGKSEFLRLPFDSCALSLQPFKNPVAVIADTEPGETPRADVFDLLNIVPYVRKYKTNPVSGKPLETSQLIKLNFAKNAEGNMHDPITYKVFSPHIHIVFLKNTGNVFDMASLQLLAIKPKTWRDLVNDEPFKREDIITIQDPQNLAARDLREYDYVKKDKKVNDDDIAGDPLRGINVDAAGGASKVLRMIAEKTRAEQSPVASSSPKMADQNDKKEGVIAKRKVEQLAYNASNFSSGRTAASFTSTSLTPQVKSERAMFDEEEFMFEEMSRPTKEKDRLKSKAYATILTNFGGLNVELHGDKAPKTVYNFVQLAKQGYYDNVVFHRLIPGFMVQGGDPTGTGRGGQSFWGEPFRDEYSEKGAYKHDGRGVLSMANSGPRTNSSQFFFTFRETSHLNGKHTVFGKLVGGEDVLDKIERIAVRPGGDRPAKDIIILGVNVLQDPFKAYQEKLKARLARQDQSDEALRKRAVAKEEREKDRTTWLGTNLGVKGENKVEKEKRKIDEVSGGVGKYLATASKSTSGTKGSVSDVMDFGGEKKKKKAGGFGDFSGW</sequence>
<dbReference type="InterPro" id="IPR029000">
    <property type="entry name" value="Cyclophilin-like_dom_sf"/>
</dbReference>
<evidence type="ECO:0000256" key="3">
    <source>
        <dbReference type="ARBA" id="ARBA00003697"/>
    </source>
</evidence>
<gene>
    <name evidence="13" type="ORF">IL334_001740</name>
</gene>
<dbReference type="EC" id="2.3.2.27" evidence="6"/>
<evidence type="ECO:0000259" key="11">
    <source>
        <dbReference type="PROSITE" id="PS50072"/>
    </source>
</evidence>
<evidence type="ECO:0000256" key="5">
    <source>
        <dbReference type="ARBA" id="ARBA00007930"/>
    </source>
</evidence>
<dbReference type="GeneID" id="87953871"/>
<dbReference type="SUPFAM" id="SSF57850">
    <property type="entry name" value="RING/U-box"/>
    <property type="match status" value="1"/>
</dbReference>
<evidence type="ECO:0000259" key="12">
    <source>
        <dbReference type="PROSITE" id="PS51698"/>
    </source>
</evidence>
<evidence type="ECO:0000256" key="8">
    <source>
        <dbReference type="ARBA" id="ARBA00022786"/>
    </source>
</evidence>
<dbReference type="PRINTS" id="PR00153">
    <property type="entry name" value="CSAPPISMRASE"/>
</dbReference>
<accession>A0ABZ1CUC8</accession>
<dbReference type="Proteomes" id="UP001329825">
    <property type="component" value="Chromosome 2"/>
</dbReference>
<dbReference type="InterPro" id="IPR003613">
    <property type="entry name" value="Ubox_domain"/>
</dbReference>
<evidence type="ECO:0000256" key="10">
    <source>
        <dbReference type="SAM" id="MobiDB-lite"/>
    </source>
</evidence>
<dbReference type="PANTHER" id="PTHR45625">
    <property type="entry name" value="PEPTIDYL-PROLYL CIS-TRANS ISOMERASE-RELATED"/>
    <property type="match status" value="1"/>
</dbReference>
<comment type="catalytic activity">
    <reaction evidence="2">
        <text>[protein]-peptidylproline (omega=180) = [protein]-peptidylproline (omega=0)</text>
        <dbReference type="Rhea" id="RHEA:16237"/>
        <dbReference type="Rhea" id="RHEA-COMP:10747"/>
        <dbReference type="Rhea" id="RHEA-COMP:10748"/>
        <dbReference type="ChEBI" id="CHEBI:83833"/>
        <dbReference type="ChEBI" id="CHEBI:83834"/>
        <dbReference type="EC" id="5.2.1.8"/>
    </reaction>
</comment>
<feature type="region of interest" description="Disordered" evidence="10">
    <location>
        <begin position="225"/>
        <end position="244"/>
    </location>
</feature>
<dbReference type="Gene3D" id="3.30.40.10">
    <property type="entry name" value="Zinc/RING finger domain, C3HC4 (zinc finger)"/>
    <property type="match status" value="1"/>
</dbReference>
<evidence type="ECO:0000256" key="4">
    <source>
        <dbReference type="ARBA" id="ARBA00004123"/>
    </source>
</evidence>